<protein>
    <submittedName>
        <fullName evidence="2">Polysaccharide deacetylase family protein</fullName>
    </submittedName>
</protein>
<dbReference type="CDD" id="cd10950">
    <property type="entry name" value="CE4_BsYlxY_like"/>
    <property type="match status" value="1"/>
</dbReference>
<dbReference type="Gene3D" id="3.20.20.370">
    <property type="entry name" value="Glycoside hydrolase/deacetylase"/>
    <property type="match status" value="1"/>
</dbReference>
<dbReference type="InterPro" id="IPR002509">
    <property type="entry name" value="NODB_dom"/>
</dbReference>
<dbReference type="Proteomes" id="UP000665043">
    <property type="component" value="Chromosome"/>
</dbReference>
<dbReference type="SUPFAM" id="SSF88713">
    <property type="entry name" value="Glycoside hydrolase/deacetylase"/>
    <property type="match status" value="1"/>
</dbReference>
<dbReference type="InterPro" id="IPR011330">
    <property type="entry name" value="Glyco_hydro/deAcase_b/a-brl"/>
</dbReference>
<dbReference type="NCBIfam" id="TIGR02873">
    <property type="entry name" value="spore_ylxY"/>
    <property type="match status" value="1"/>
</dbReference>
<dbReference type="EMBL" id="CP046956">
    <property type="protein sequence ID" value="QTM99459.1"/>
    <property type="molecule type" value="Genomic_DNA"/>
</dbReference>
<evidence type="ECO:0000313" key="3">
    <source>
        <dbReference type="Proteomes" id="UP000665043"/>
    </source>
</evidence>
<dbReference type="PANTHER" id="PTHR10587:SF80">
    <property type="entry name" value="CHITOOLIGOSACCHARIDE DEACETYLASE"/>
    <property type="match status" value="1"/>
</dbReference>
<proteinExistence type="predicted"/>
<name>A0ABX7VTY5_9BACI</name>
<dbReference type="Pfam" id="PF01522">
    <property type="entry name" value="Polysacc_deac_1"/>
    <property type="match status" value="1"/>
</dbReference>
<dbReference type="InterPro" id="IPR050248">
    <property type="entry name" value="Polysacc_deacetylase_ArnD"/>
</dbReference>
<gene>
    <name evidence="2" type="ORF">ERJ70_09160</name>
</gene>
<dbReference type="RefSeq" id="WP_209368797.1">
    <property type="nucleotide sequence ID" value="NZ_CP046956.1"/>
</dbReference>
<dbReference type="InterPro" id="IPR014228">
    <property type="entry name" value="Spore_polysacc_deacetyl_YlxY"/>
</dbReference>
<evidence type="ECO:0000313" key="2">
    <source>
        <dbReference type="EMBL" id="QTM99459.1"/>
    </source>
</evidence>
<dbReference type="PANTHER" id="PTHR10587">
    <property type="entry name" value="GLYCOSYL TRANSFERASE-RELATED"/>
    <property type="match status" value="1"/>
</dbReference>
<keyword evidence="3" id="KW-1185">Reference proteome</keyword>
<feature type="domain" description="NodB homology" evidence="1">
    <location>
        <begin position="130"/>
        <end position="306"/>
    </location>
</feature>
<organism evidence="2 3">
    <name type="scientific">Sediminibacillus dalangtanensis</name>
    <dbReference type="NCBI Taxonomy" id="2729421"/>
    <lineage>
        <taxon>Bacteria</taxon>
        <taxon>Bacillati</taxon>
        <taxon>Bacillota</taxon>
        <taxon>Bacilli</taxon>
        <taxon>Bacillales</taxon>
        <taxon>Bacillaceae</taxon>
        <taxon>Sediminibacillus</taxon>
    </lineage>
</organism>
<dbReference type="PROSITE" id="PS51677">
    <property type="entry name" value="NODB"/>
    <property type="match status" value="1"/>
</dbReference>
<evidence type="ECO:0000259" key="1">
    <source>
        <dbReference type="PROSITE" id="PS51677"/>
    </source>
</evidence>
<sequence>MKRLIIQIGVFLLLAGAFFPTTANPFKYNNLEVLPEALPVTNPKEDTLRNEIEAQAKHWNEKPDNAKIDKVWKKMPGRNGLKVNVEESVAKMKKAGKFDKSLLVLEQVPPRISFEDLPAAPVYRGHPEKKMVTLLINVAWGSENIPSILKTLREKNVKANFFIEGKWASQNAELVKMIKEEGHTIGNHAYNHPDMRRLAADENREQIEQTNEIIKAITGDTPKWFAPPSGSYSEQVVQIAAELDMETILWSVDTIDWKNPTVPVMVKRVEEKVHPGAMVLMHPTDVVNSGLDELIEMIKRKGYKIAAIERLLSEQR</sequence>
<accession>A0ABX7VTY5</accession>
<reference evidence="2 3" key="1">
    <citation type="submission" date="2019-12" db="EMBL/GenBank/DDBJ databases">
        <title>The whole genome sequencing of a strain isolated from a Mars analog, Dalangtan Playa.</title>
        <authorList>
            <person name="Huang T."/>
        </authorList>
    </citation>
    <scope>NUCLEOTIDE SEQUENCE [LARGE SCALE GENOMIC DNA]</scope>
    <source>
        <strain evidence="2 3">DP4-553-S</strain>
    </source>
</reference>